<organism evidence="3 4">
    <name type="scientific">Thecamonas trahens ATCC 50062</name>
    <dbReference type="NCBI Taxonomy" id="461836"/>
    <lineage>
        <taxon>Eukaryota</taxon>
        <taxon>Apusozoa</taxon>
        <taxon>Apusomonadida</taxon>
        <taxon>Apusomonadidae</taxon>
        <taxon>Thecamonas</taxon>
    </lineage>
</organism>
<evidence type="ECO:0000313" key="4">
    <source>
        <dbReference type="Proteomes" id="UP000054408"/>
    </source>
</evidence>
<sequence length="395" mass="41337">MTSLPFGLSSLRGYADGAGSGTESGDESPCGRSGFGTETGTETETDTDTLGTSPVFAQAPFPMVRQPVKIFCSVLPEMVYTLGFGLDALPRVAYALINCMLSSSAFVSVTHIHDELSLVVDEETLSLFLPHADVVNLHSQAWRVIEISEDSMQSAAGVFGRLSAPLAEHDISIFYLSTYASDYVLVPAAQVRDAIAALKSRYAVGVAGELPEAAPTSAMVAKFAAAGSSAESSTGTGLTEPAPMAVTWPAVGDALRVLAVPERRFTAVFGALCADLFVSANAAAGAGTRFFSLTKTADEISMLLEQRVVDALEVPGLTLWSHTWVPLRVEGNVGGGDGFTETGIVNRISAPLSRAGIPTFHLSTFASHFSLVRQQNSTDAAAALERSFQGASASV</sequence>
<dbReference type="InterPro" id="IPR027795">
    <property type="entry name" value="CASTOR_ACT_dom"/>
</dbReference>
<dbReference type="Proteomes" id="UP000054408">
    <property type="component" value="Unassembled WGS sequence"/>
</dbReference>
<dbReference type="SUPFAM" id="SSF55021">
    <property type="entry name" value="ACT-like"/>
    <property type="match status" value="2"/>
</dbReference>
<dbReference type="InterPro" id="IPR045865">
    <property type="entry name" value="ACT-like_dom_sf"/>
</dbReference>
<feature type="domain" description="CASTOR ACT" evidence="2">
    <location>
        <begin position="140"/>
        <end position="199"/>
    </location>
</feature>
<dbReference type="InterPro" id="IPR051719">
    <property type="entry name" value="CASTOR_mTORC1"/>
</dbReference>
<dbReference type="EMBL" id="GL349444">
    <property type="protein sequence ID" value="KNC46814.1"/>
    <property type="molecule type" value="Genomic_DNA"/>
</dbReference>
<protein>
    <recommendedName>
        <fullName evidence="2">CASTOR ACT domain-containing protein</fullName>
    </recommendedName>
</protein>
<dbReference type="OMA" id="HFTHPLI"/>
<dbReference type="RefSeq" id="XP_013760089.1">
    <property type="nucleotide sequence ID" value="XM_013904635.1"/>
</dbReference>
<dbReference type="Pfam" id="PF13840">
    <property type="entry name" value="ACT_7"/>
    <property type="match status" value="2"/>
</dbReference>
<feature type="region of interest" description="Disordered" evidence="1">
    <location>
        <begin position="17"/>
        <end position="52"/>
    </location>
</feature>
<gene>
    <name evidence="3" type="ORF">AMSG_03245</name>
</gene>
<dbReference type="OrthoDB" id="58529at2759"/>
<dbReference type="PANTHER" id="PTHR31131">
    <property type="entry name" value="CHROMOSOME 1, WHOLE GENOME SHOTGUN SEQUENCE"/>
    <property type="match status" value="1"/>
</dbReference>
<keyword evidence="4" id="KW-1185">Reference proteome</keyword>
<dbReference type="Gene3D" id="3.30.2130.10">
    <property type="entry name" value="VC0802-like"/>
    <property type="match status" value="2"/>
</dbReference>
<evidence type="ECO:0000313" key="3">
    <source>
        <dbReference type="EMBL" id="KNC46814.1"/>
    </source>
</evidence>
<reference evidence="3 4" key="1">
    <citation type="submission" date="2010-05" db="EMBL/GenBank/DDBJ databases">
        <title>The Genome Sequence of Thecamonas trahens ATCC 50062.</title>
        <authorList>
            <consortium name="The Broad Institute Genome Sequencing Platform"/>
            <person name="Russ C."/>
            <person name="Cuomo C."/>
            <person name="Shea T."/>
            <person name="Young S.K."/>
            <person name="Zeng Q."/>
            <person name="Koehrsen M."/>
            <person name="Haas B."/>
            <person name="Borodovsky M."/>
            <person name="Guigo R."/>
            <person name="Alvarado L."/>
            <person name="Berlin A."/>
            <person name="Bochicchio J."/>
            <person name="Borenstein D."/>
            <person name="Chapman S."/>
            <person name="Chen Z."/>
            <person name="Freedman E."/>
            <person name="Gellesch M."/>
            <person name="Goldberg J."/>
            <person name="Griggs A."/>
            <person name="Gujja S."/>
            <person name="Heilman E."/>
            <person name="Heiman D."/>
            <person name="Hepburn T."/>
            <person name="Howarth C."/>
            <person name="Jen D."/>
            <person name="Larson L."/>
            <person name="Mehta T."/>
            <person name="Park D."/>
            <person name="Pearson M."/>
            <person name="Roberts A."/>
            <person name="Saif S."/>
            <person name="Shenoy N."/>
            <person name="Sisk P."/>
            <person name="Stolte C."/>
            <person name="Sykes S."/>
            <person name="Thomson T."/>
            <person name="Walk T."/>
            <person name="White J."/>
            <person name="Yandava C."/>
            <person name="Burger G."/>
            <person name="Gray M.W."/>
            <person name="Holland P.W.H."/>
            <person name="King N."/>
            <person name="Lang F.B.F."/>
            <person name="Roger A.J."/>
            <person name="Ruiz-Trillo I."/>
            <person name="Lander E."/>
            <person name="Nusbaum C."/>
        </authorList>
    </citation>
    <scope>NUCLEOTIDE SEQUENCE [LARGE SCALE GENOMIC DNA]</scope>
    <source>
        <strain evidence="3 4">ATCC 50062</strain>
    </source>
</reference>
<proteinExistence type="predicted"/>
<dbReference type="AlphaFoldDB" id="A0A0L0D3D0"/>
<name>A0A0L0D3D0_THETB</name>
<evidence type="ECO:0000256" key="1">
    <source>
        <dbReference type="SAM" id="MobiDB-lite"/>
    </source>
</evidence>
<accession>A0A0L0D3D0</accession>
<dbReference type="GeneID" id="25562859"/>
<feature type="domain" description="CASTOR ACT" evidence="2">
    <location>
        <begin position="322"/>
        <end position="386"/>
    </location>
</feature>
<evidence type="ECO:0000259" key="2">
    <source>
        <dbReference type="Pfam" id="PF13840"/>
    </source>
</evidence>
<dbReference type="eggNOG" id="ENOG502QV83">
    <property type="taxonomic scope" value="Eukaryota"/>
</dbReference>
<dbReference type="STRING" id="461836.A0A0L0D3D0"/>
<dbReference type="PANTHER" id="PTHR31131:SF6">
    <property type="entry name" value="CASTOR ACT DOMAIN-CONTAINING PROTEIN"/>
    <property type="match status" value="1"/>
</dbReference>